<dbReference type="Gene3D" id="3.30.420.10">
    <property type="entry name" value="Ribonuclease H-like superfamily/Ribonuclease H"/>
    <property type="match status" value="1"/>
</dbReference>
<dbReference type="InterPro" id="IPR001878">
    <property type="entry name" value="Znf_CCHC"/>
</dbReference>
<evidence type="ECO:0000313" key="4">
    <source>
        <dbReference type="EMBL" id="KAI5386441.1"/>
    </source>
</evidence>
<keyword evidence="1" id="KW-0862">Zinc</keyword>
<proteinExistence type="predicted"/>
<dbReference type="PROSITE" id="PS50158">
    <property type="entry name" value="ZF_CCHC"/>
    <property type="match status" value="1"/>
</dbReference>
<dbReference type="InterPro" id="IPR054722">
    <property type="entry name" value="PolX-like_BBD"/>
</dbReference>
<feature type="domain" description="CCHC-type" evidence="3">
    <location>
        <begin position="97"/>
        <end position="111"/>
    </location>
</feature>
<evidence type="ECO:0000256" key="1">
    <source>
        <dbReference type="PROSITE-ProRule" id="PRU00047"/>
    </source>
</evidence>
<evidence type="ECO:0000313" key="5">
    <source>
        <dbReference type="Proteomes" id="UP001058974"/>
    </source>
</evidence>
<dbReference type="GO" id="GO:0008270">
    <property type="term" value="F:zinc ion binding"/>
    <property type="evidence" value="ECO:0007669"/>
    <property type="project" value="UniProtKB-KW"/>
</dbReference>
<reference evidence="4 5" key="1">
    <citation type="journal article" date="2022" name="Nat. Genet.">
        <title>Improved pea reference genome and pan-genome highlight genomic features and evolutionary characteristics.</title>
        <authorList>
            <person name="Yang T."/>
            <person name="Liu R."/>
            <person name="Luo Y."/>
            <person name="Hu S."/>
            <person name="Wang D."/>
            <person name="Wang C."/>
            <person name="Pandey M.K."/>
            <person name="Ge S."/>
            <person name="Xu Q."/>
            <person name="Li N."/>
            <person name="Li G."/>
            <person name="Huang Y."/>
            <person name="Saxena R.K."/>
            <person name="Ji Y."/>
            <person name="Li M."/>
            <person name="Yan X."/>
            <person name="He Y."/>
            <person name="Liu Y."/>
            <person name="Wang X."/>
            <person name="Xiang C."/>
            <person name="Varshney R.K."/>
            <person name="Ding H."/>
            <person name="Gao S."/>
            <person name="Zong X."/>
        </authorList>
    </citation>
    <scope>NUCLEOTIDE SEQUENCE [LARGE SCALE GENOMIC DNA]</scope>
    <source>
        <strain evidence="4 5">cv. Zhongwan 6</strain>
    </source>
</reference>
<evidence type="ECO:0000259" key="3">
    <source>
        <dbReference type="PROSITE" id="PS50158"/>
    </source>
</evidence>
<organism evidence="4 5">
    <name type="scientific">Pisum sativum</name>
    <name type="common">Garden pea</name>
    <name type="synonym">Lathyrus oleraceus</name>
    <dbReference type="NCBI Taxonomy" id="3888"/>
    <lineage>
        <taxon>Eukaryota</taxon>
        <taxon>Viridiplantae</taxon>
        <taxon>Streptophyta</taxon>
        <taxon>Embryophyta</taxon>
        <taxon>Tracheophyta</taxon>
        <taxon>Spermatophyta</taxon>
        <taxon>Magnoliopsida</taxon>
        <taxon>eudicotyledons</taxon>
        <taxon>Gunneridae</taxon>
        <taxon>Pentapetalae</taxon>
        <taxon>rosids</taxon>
        <taxon>fabids</taxon>
        <taxon>Fabales</taxon>
        <taxon>Fabaceae</taxon>
        <taxon>Papilionoideae</taxon>
        <taxon>50 kb inversion clade</taxon>
        <taxon>NPAAA clade</taxon>
        <taxon>Hologalegina</taxon>
        <taxon>IRL clade</taxon>
        <taxon>Fabeae</taxon>
        <taxon>Lathyrus</taxon>
    </lineage>
</organism>
<protein>
    <recommendedName>
        <fullName evidence="3">CCHC-type domain-containing protein</fullName>
    </recommendedName>
</protein>
<feature type="compositionally biased region" description="Basic and acidic residues" evidence="2">
    <location>
        <begin position="477"/>
        <end position="486"/>
    </location>
</feature>
<dbReference type="EMBL" id="JAMSHJ010000007">
    <property type="protein sequence ID" value="KAI5386441.1"/>
    <property type="molecule type" value="Genomic_DNA"/>
</dbReference>
<dbReference type="InterPro" id="IPR036397">
    <property type="entry name" value="RNaseH_sf"/>
</dbReference>
<keyword evidence="1" id="KW-0863">Zinc-finger</keyword>
<accession>A0A9D4VMV7</accession>
<dbReference type="Pfam" id="PF22936">
    <property type="entry name" value="Pol_BBD"/>
    <property type="match status" value="1"/>
</dbReference>
<dbReference type="PANTHER" id="PTHR34222:SF33">
    <property type="entry name" value="RETROTRANSPOSON GAG DOMAIN-CONTAINING PROTEIN"/>
    <property type="match status" value="1"/>
</dbReference>
<keyword evidence="1" id="KW-0479">Metal-binding</keyword>
<dbReference type="AlphaFoldDB" id="A0A9D4VMV7"/>
<name>A0A9D4VMV7_PEA</name>
<keyword evidence="5" id="KW-1185">Reference proteome</keyword>
<feature type="compositionally biased region" description="Polar residues" evidence="2">
    <location>
        <begin position="444"/>
        <end position="470"/>
    </location>
</feature>
<dbReference type="GO" id="GO:0003676">
    <property type="term" value="F:nucleic acid binding"/>
    <property type="evidence" value="ECO:0007669"/>
    <property type="project" value="InterPro"/>
</dbReference>
<dbReference type="Proteomes" id="UP001058974">
    <property type="component" value="Chromosome 7"/>
</dbReference>
<gene>
    <name evidence="4" type="ORF">KIW84_072829</name>
</gene>
<feature type="compositionally biased region" description="Low complexity" evidence="2">
    <location>
        <begin position="67"/>
        <end position="76"/>
    </location>
</feature>
<feature type="region of interest" description="Disordered" evidence="2">
    <location>
        <begin position="67"/>
        <end position="86"/>
    </location>
</feature>
<dbReference type="PANTHER" id="PTHR34222">
    <property type="entry name" value="GAG_PRE-INTEGRS DOMAIN-CONTAINING PROTEIN"/>
    <property type="match status" value="1"/>
</dbReference>
<dbReference type="Gramene" id="Psat07G0282900-T1">
    <property type="protein sequence ID" value="KAI5386441.1"/>
    <property type="gene ID" value="KIW84_072829"/>
</dbReference>
<feature type="region of interest" description="Disordered" evidence="2">
    <location>
        <begin position="426"/>
        <end position="499"/>
    </location>
</feature>
<evidence type="ECO:0000256" key="2">
    <source>
        <dbReference type="SAM" id="MobiDB-lite"/>
    </source>
</evidence>
<sequence>MIPECNCGASKSLTKRGYEQRVHLFLGGLHNDKFAQIKGIILNSDSLPPLRCVFNLIQQEESRLTTDTTRSVNTNTGSAFHSSKHDKSKWREYPKVKCDHCGKNGHVKENCLEIIGCPTHWETRRTPRKYHRASVEKCDVAEGSISGHALHGTHTKNPVPPLDNMSGNVHGTHTWILDSGAYHHMTYLPSILHNIKQLSKSFLIITPIGTSTLVDCIGYVFLSPNFILHNVLPVPSFNCNLISIHRLTRDLSCTVTYDQSCCIIQDPLTKKKIGFGSMFKGVYLFTKSSQHGFLGAVKKDLTTLWQTRMGHLSPQFIQQILHHLKCTFDSHKSVCYDICHKAKQYRNSFPYSNNEATAAFDLMHCYLWGKYNIVAYNGAQYFLTIIDDYTKGTWVYLMKSKTETLHHLTTFYIPLINSQELNSTPINPDTSVVDNFHQDHANHSPESPSNTLAQDDYNPTNPVSASQISSNEDDATEGGHTEDHNHATIKLPPSIRQPL</sequence>
<comment type="caution">
    <text evidence="4">The sequence shown here is derived from an EMBL/GenBank/DDBJ whole genome shotgun (WGS) entry which is preliminary data.</text>
</comment>